<gene>
    <name evidence="3" type="ORF">ATJ78_0505</name>
</gene>
<dbReference type="EMBL" id="PDJE01000001">
    <property type="protein sequence ID" value="PFG29596.1"/>
    <property type="molecule type" value="Genomic_DNA"/>
</dbReference>
<sequence>MAERTIWGNLAADLTVEQAGKAEVTKFRVIENTRSYRGGEWVDDDTPTTHFIEAWFELSKSAAANLSKGDGAIVYGKERSESWGAEDDRKFGRVIRAERFGIIPRRLDADSSTN</sequence>
<dbReference type="Proteomes" id="UP000221369">
    <property type="component" value="Unassembled WGS sequence"/>
</dbReference>
<dbReference type="CDD" id="cd04496">
    <property type="entry name" value="SSB_OBF"/>
    <property type="match status" value="1"/>
</dbReference>
<name>A0A2A9DTB4_9MICO</name>
<keyword evidence="4" id="KW-1185">Reference proteome</keyword>
<comment type="caution">
    <text evidence="3">The sequence shown here is derived from an EMBL/GenBank/DDBJ whole genome shotgun (WGS) entry which is preliminary data.</text>
</comment>
<dbReference type="Pfam" id="PF00436">
    <property type="entry name" value="SSB"/>
    <property type="match status" value="1"/>
</dbReference>
<dbReference type="RefSeq" id="WP_098406155.1">
    <property type="nucleotide sequence ID" value="NZ_PDJE01000001.1"/>
</dbReference>
<keyword evidence="1 2" id="KW-0238">DNA-binding</keyword>
<dbReference type="SUPFAM" id="SSF50249">
    <property type="entry name" value="Nucleic acid-binding proteins"/>
    <property type="match status" value="1"/>
</dbReference>
<dbReference type="InterPro" id="IPR012340">
    <property type="entry name" value="NA-bd_OB-fold"/>
</dbReference>
<organism evidence="3 4">
    <name type="scientific">Paramicrobacterium agarici</name>
    <dbReference type="NCBI Taxonomy" id="630514"/>
    <lineage>
        <taxon>Bacteria</taxon>
        <taxon>Bacillati</taxon>
        <taxon>Actinomycetota</taxon>
        <taxon>Actinomycetes</taxon>
        <taxon>Micrococcales</taxon>
        <taxon>Microbacteriaceae</taxon>
        <taxon>Paramicrobacterium</taxon>
    </lineage>
</organism>
<evidence type="ECO:0000256" key="2">
    <source>
        <dbReference type="PROSITE-ProRule" id="PRU00252"/>
    </source>
</evidence>
<evidence type="ECO:0000313" key="3">
    <source>
        <dbReference type="EMBL" id="PFG29596.1"/>
    </source>
</evidence>
<evidence type="ECO:0000313" key="4">
    <source>
        <dbReference type="Proteomes" id="UP000221369"/>
    </source>
</evidence>
<proteinExistence type="predicted"/>
<protein>
    <submittedName>
        <fullName evidence="3">Single-strand DNA-binding protein</fullName>
    </submittedName>
</protein>
<dbReference type="Gene3D" id="2.40.50.140">
    <property type="entry name" value="Nucleic acid-binding proteins"/>
    <property type="match status" value="1"/>
</dbReference>
<dbReference type="PROSITE" id="PS50935">
    <property type="entry name" value="SSB"/>
    <property type="match status" value="1"/>
</dbReference>
<accession>A0A2A9DTB4</accession>
<dbReference type="InterPro" id="IPR000424">
    <property type="entry name" value="Primosome_PriB/ssb"/>
</dbReference>
<reference evidence="3 4" key="1">
    <citation type="submission" date="2017-10" db="EMBL/GenBank/DDBJ databases">
        <title>Sequencing the genomes of 1000 actinobacteria strains.</title>
        <authorList>
            <person name="Klenk H.-P."/>
        </authorList>
    </citation>
    <scope>NUCLEOTIDE SEQUENCE [LARGE SCALE GENOMIC DNA]</scope>
    <source>
        <strain evidence="3 4">DSM 21798</strain>
    </source>
</reference>
<dbReference type="GO" id="GO:0003697">
    <property type="term" value="F:single-stranded DNA binding"/>
    <property type="evidence" value="ECO:0007669"/>
    <property type="project" value="InterPro"/>
</dbReference>
<dbReference type="AlphaFoldDB" id="A0A2A9DTB4"/>
<evidence type="ECO:0000256" key="1">
    <source>
        <dbReference type="ARBA" id="ARBA00023125"/>
    </source>
</evidence>